<proteinExistence type="predicted"/>
<organism evidence="1 2">
    <name type="scientific">Coniosporium uncinatum</name>
    <dbReference type="NCBI Taxonomy" id="93489"/>
    <lineage>
        <taxon>Eukaryota</taxon>
        <taxon>Fungi</taxon>
        <taxon>Dikarya</taxon>
        <taxon>Ascomycota</taxon>
        <taxon>Pezizomycotina</taxon>
        <taxon>Dothideomycetes</taxon>
        <taxon>Dothideomycetes incertae sedis</taxon>
        <taxon>Coniosporium</taxon>
    </lineage>
</organism>
<dbReference type="Proteomes" id="UP001186974">
    <property type="component" value="Unassembled WGS sequence"/>
</dbReference>
<accession>A0ACC3D025</accession>
<comment type="caution">
    <text evidence="1">The sequence shown here is derived from an EMBL/GenBank/DDBJ whole genome shotgun (WGS) entry which is preliminary data.</text>
</comment>
<dbReference type="EMBL" id="JAWDJW010009061">
    <property type="protein sequence ID" value="KAK3059849.1"/>
    <property type="molecule type" value="Genomic_DNA"/>
</dbReference>
<sequence length="287" mass="31777">MPPKKTVLITGPGGIGHSLALEFNKQGFFHPPGLHVIATARNTSSLSHLASKGITTLPLDVTSASSISTLKSEIVRLTEGRGLDVLVNNAGRNYTVPALDVDMDEVHATFDTNVYGVMRMCQAFAPLLIEAKGTIVQIGSLAGVMPYVFGSAYNASKAALHAYSDTLRVELSPFGVHVMTIVTGGVKSNIARVDRVLPDDSVYAPIEDVYQRRLKHSQEVGLANEEYARSVVGEVLRTRKKKWVWQGAKSWVMWWVTSWLPKGTMDWVFYRMFQLWRLKPGVQKKMM</sequence>
<name>A0ACC3D025_9PEZI</name>
<keyword evidence="2" id="KW-1185">Reference proteome</keyword>
<gene>
    <name evidence="1" type="ORF">LTS18_009920</name>
</gene>
<reference evidence="1" key="1">
    <citation type="submission" date="2024-09" db="EMBL/GenBank/DDBJ databases">
        <title>Black Yeasts Isolated from many extreme environments.</title>
        <authorList>
            <person name="Coleine C."/>
            <person name="Stajich J.E."/>
            <person name="Selbmann L."/>
        </authorList>
    </citation>
    <scope>NUCLEOTIDE SEQUENCE</scope>
    <source>
        <strain evidence="1">CCFEE 5737</strain>
    </source>
</reference>
<evidence type="ECO:0000313" key="1">
    <source>
        <dbReference type="EMBL" id="KAK3059849.1"/>
    </source>
</evidence>
<evidence type="ECO:0000313" key="2">
    <source>
        <dbReference type="Proteomes" id="UP001186974"/>
    </source>
</evidence>
<protein>
    <submittedName>
        <fullName evidence="1">Uncharacterized protein</fullName>
    </submittedName>
</protein>